<dbReference type="InterPro" id="IPR001789">
    <property type="entry name" value="Sig_transdc_resp-reg_receiver"/>
</dbReference>
<dbReference type="InterPro" id="IPR011006">
    <property type="entry name" value="CheY-like_superfamily"/>
</dbReference>
<keyword evidence="3" id="KW-0804">Transcription</keyword>
<dbReference type="EMBL" id="PNOT02000322">
    <property type="protein sequence ID" value="TSE03109.1"/>
    <property type="molecule type" value="Genomic_DNA"/>
</dbReference>
<dbReference type="RefSeq" id="WP_143977197.1">
    <property type="nucleotide sequence ID" value="NZ_PNOT02000322.1"/>
</dbReference>
<proteinExistence type="predicted"/>
<keyword evidence="7" id="KW-1185">Reference proteome</keyword>
<dbReference type="SUPFAM" id="SSF52172">
    <property type="entry name" value="CheY-like"/>
    <property type="match status" value="1"/>
</dbReference>
<sequence length="128" mass="14045">MPVRILYVDDEDDIREVAQMSLELDPEFEVRCSSSGAEALTDAADWQPHLILLDVMMPDMDGPETLKRLADSPLTASIPVAFITARTQTHQVERYLVMGAVGVIAKPFDPMALAAEVKNLLPRRAGPA</sequence>
<evidence type="ECO:0000256" key="4">
    <source>
        <dbReference type="PROSITE-ProRule" id="PRU00169"/>
    </source>
</evidence>
<dbReference type="CDD" id="cd17552">
    <property type="entry name" value="REC_RR468-like"/>
    <property type="match status" value="1"/>
</dbReference>
<dbReference type="Proteomes" id="UP000235507">
    <property type="component" value="Unassembled WGS sequence"/>
</dbReference>
<dbReference type="PANTHER" id="PTHR44591:SF3">
    <property type="entry name" value="RESPONSE REGULATORY DOMAIN-CONTAINING PROTEIN"/>
    <property type="match status" value="1"/>
</dbReference>
<feature type="domain" description="Response regulatory" evidence="5">
    <location>
        <begin position="4"/>
        <end position="121"/>
    </location>
</feature>
<dbReference type="Pfam" id="PF00072">
    <property type="entry name" value="Response_reg"/>
    <property type="match status" value="1"/>
</dbReference>
<dbReference type="PROSITE" id="PS50110">
    <property type="entry name" value="RESPONSE_REGULATORY"/>
    <property type="match status" value="1"/>
</dbReference>
<evidence type="ECO:0000313" key="6">
    <source>
        <dbReference type="EMBL" id="TSE03109.1"/>
    </source>
</evidence>
<dbReference type="InterPro" id="IPR050595">
    <property type="entry name" value="Bact_response_regulator"/>
</dbReference>
<dbReference type="AlphaFoldDB" id="A0A8T9AJ11"/>
<dbReference type="Gene3D" id="3.40.50.2300">
    <property type="match status" value="1"/>
</dbReference>
<reference evidence="6" key="1">
    <citation type="submission" date="2019-07" db="EMBL/GenBank/DDBJ databases">
        <title>Mesorhizobum intechiensis sp. nov. isolated from nodules of Lotus tenuis growing in lowlands of the Flooding Pampa, Argentina.</title>
        <authorList>
            <person name="Estrella M.J."/>
            <person name="Torres Tejerizo G.A."/>
            <person name="Cumpa Velazquez L.M."/>
            <person name="Fontana F."/>
            <person name="Hansen L."/>
            <person name="Pistorio M."/>
            <person name="Sannazzaro A.I."/>
        </authorList>
    </citation>
    <scope>NUCLEOTIDE SEQUENCE</scope>
    <source>
        <strain evidence="6">BD68</strain>
    </source>
</reference>
<evidence type="ECO:0000259" key="5">
    <source>
        <dbReference type="PROSITE" id="PS50110"/>
    </source>
</evidence>
<feature type="modified residue" description="4-aspartylphosphate" evidence="4">
    <location>
        <position position="54"/>
    </location>
</feature>
<gene>
    <name evidence="6" type="ORF">C1D09_027430</name>
</gene>
<name>A0A8T9AJ11_9HYPH</name>
<comment type="caution">
    <text evidence="6">The sequence shown here is derived from an EMBL/GenBank/DDBJ whole genome shotgun (WGS) entry which is preliminary data.</text>
</comment>
<dbReference type="OrthoDB" id="9786548at2"/>
<protein>
    <submittedName>
        <fullName evidence="6">Response regulator</fullName>
    </submittedName>
</protein>
<keyword evidence="1 4" id="KW-0597">Phosphoprotein</keyword>
<dbReference type="GO" id="GO:0000160">
    <property type="term" value="P:phosphorelay signal transduction system"/>
    <property type="evidence" value="ECO:0007669"/>
    <property type="project" value="InterPro"/>
</dbReference>
<dbReference type="SMART" id="SM00448">
    <property type="entry name" value="REC"/>
    <property type="match status" value="1"/>
</dbReference>
<evidence type="ECO:0000256" key="2">
    <source>
        <dbReference type="ARBA" id="ARBA00023015"/>
    </source>
</evidence>
<evidence type="ECO:0000256" key="1">
    <source>
        <dbReference type="ARBA" id="ARBA00022553"/>
    </source>
</evidence>
<organism evidence="6 7">
    <name type="scientific">Mesorhizobium intechi</name>
    <dbReference type="NCBI Taxonomy" id="537601"/>
    <lineage>
        <taxon>Bacteria</taxon>
        <taxon>Pseudomonadati</taxon>
        <taxon>Pseudomonadota</taxon>
        <taxon>Alphaproteobacteria</taxon>
        <taxon>Hyphomicrobiales</taxon>
        <taxon>Phyllobacteriaceae</taxon>
        <taxon>Mesorhizobium</taxon>
    </lineage>
</organism>
<evidence type="ECO:0000313" key="7">
    <source>
        <dbReference type="Proteomes" id="UP000235507"/>
    </source>
</evidence>
<evidence type="ECO:0000256" key="3">
    <source>
        <dbReference type="ARBA" id="ARBA00023163"/>
    </source>
</evidence>
<accession>A0A8T9AJ11</accession>
<keyword evidence="2" id="KW-0805">Transcription regulation</keyword>
<dbReference type="PANTHER" id="PTHR44591">
    <property type="entry name" value="STRESS RESPONSE REGULATOR PROTEIN 1"/>
    <property type="match status" value="1"/>
</dbReference>